<dbReference type="Proteomes" id="UP000650833">
    <property type="component" value="Unassembled WGS sequence"/>
</dbReference>
<dbReference type="AlphaFoldDB" id="A0A8H7QLA4"/>
<organism evidence="3 4">
    <name type="scientific">Mucor plumbeus</name>
    <dbReference type="NCBI Taxonomy" id="97098"/>
    <lineage>
        <taxon>Eukaryota</taxon>
        <taxon>Fungi</taxon>
        <taxon>Fungi incertae sedis</taxon>
        <taxon>Mucoromycota</taxon>
        <taxon>Mucoromycotina</taxon>
        <taxon>Mucoromycetes</taxon>
        <taxon>Mucorales</taxon>
        <taxon>Mucorineae</taxon>
        <taxon>Mucoraceae</taxon>
        <taxon>Mucor</taxon>
    </lineage>
</organism>
<protein>
    <recommendedName>
        <fullName evidence="2">K Homology domain-containing protein</fullName>
    </recommendedName>
</protein>
<comment type="caution">
    <text evidence="3">The sequence shown here is derived from an EMBL/GenBank/DDBJ whole genome shotgun (WGS) entry which is preliminary data.</text>
</comment>
<gene>
    <name evidence="3" type="ORF">INT46_000572</name>
</gene>
<dbReference type="SUPFAM" id="SSF54791">
    <property type="entry name" value="Eukaryotic type KH-domain (KH-domain type I)"/>
    <property type="match status" value="1"/>
</dbReference>
<dbReference type="Pfam" id="PF00013">
    <property type="entry name" value="KH_1"/>
    <property type="match status" value="1"/>
</dbReference>
<keyword evidence="4" id="KW-1185">Reference proteome</keyword>
<dbReference type="EMBL" id="JAEPRC010000604">
    <property type="protein sequence ID" value="KAG2194170.1"/>
    <property type="molecule type" value="Genomic_DNA"/>
</dbReference>
<dbReference type="InterPro" id="IPR036612">
    <property type="entry name" value="KH_dom_type_1_sf"/>
</dbReference>
<dbReference type="InterPro" id="IPR004088">
    <property type="entry name" value="KH_dom_type_1"/>
</dbReference>
<evidence type="ECO:0000313" key="4">
    <source>
        <dbReference type="Proteomes" id="UP000650833"/>
    </source>
</evidence>
<evidence type="ECO:0000256" key="1">
    <source>
        <dbReference type="PROSITE-ProRule" id="PRU00117"/>
    </source>
</evidence>
<dbReference type="Gene3D" id="3.30.1370.10">
    <property type="entry name" value="K Homology domain, type 1"/>
    <property type="match status" value="1"/>
</dbReference>
<keyword evidence="1" id="KW-0694">RNA-binding</keyword>
<evidence type="ECO:0000259" key="2">
    <source>
        <dbReference type="SMART" id="SM00322"/>
    </source>
</evidence>
<proteinExistence type="predicted"/>
<name>A0A8H7QLA4_9FUNG</name>
<feature type="domain" description="K Homology" evidence="2">
    <location>
        <begin position="26"/>
        <end position="97"/>
    </location>
</feature>
<dbReference type="PROSITE" id="PS50084">
    <property type="entry name" value="KH_TYPE_1"/>
    <property type="match status" value="1"/>
</dbReference>
<dbReference type="InterPro" id="IPR004087">
    <property type="entry name" value="KH_dom"/>
</dbReference>
<dbReference type="GO" id="GO:0003723">
    <property type="term" value="F:RNA binding"/>
    <property type="evidence" value="ECO:0007669"/>
    <property type="project" value="UniProtKB-UniRule"/>
</dbReference>
<dbReference type="OrthoDB" id="2367755at2759"/>
<sequence length="240" mass="27899">MSSPPQLTANDLLQSYTNYERYHPNNRINLRILIPRSYSGKIIGPQGKTIQGITNFYHVFLQFSTYESSRRSMRLFHMRGKSEDCANACTNCLELLIKGFNDPIVNGMDFILPDLFINFLKEGGKKQNGKNIFQDMAEQTNTEIRIMSRFLPNSTERIVRISIPTGDEYIRNFYHAVKLLTQQLEENITLVMCAPGNKFYKQEVEDDLVFTDIVPSRDEDDEIYCELSTRAQQYMQYNTI</sequence>
<reference evidence="3" key="1">
    <citation type="submission" date="2020-12" db="EMBL/GenBank/DDBJ databases">
        <title>Metabolic potential, ecology and presence of endohyphal bacteria is reflected in genomic diversity of Mucoromycotina.</title>
        <authorList>
            <person name="Muszewska A."/>
            <person name="Okrasinska A."/>
            <person name="Steczkiewicz K."/>
            <person name="Drgas O."/>
            <person name="Orlowska M."/>
            <person name="Perlinska-Lenart U."/>
            <person name="Aleksandrzak-Piekarczyk T."/>
            <person name="Szatraj K."/>
            <person name="Zielenkiewicz U."/>
            <person name="Pilsyk S."/>
            <person name="Malc E."/>
            <person name="Mieczkowski P."/>
            <person name="Kruszewska J.S."/>
            <person name="Biernat P."/>
            <person name="Pawlowska J."/>
        </authorList>
    </citation>
    <scope>NUCLEOTIDE SEQUENCE</scope>
    <source>
        <strain evidence="3">CBS 226.32</strain>
    </source>
</reference>
<dbReference type="SMART" id="SM00322">
    <property type="entry name" value="KH"/>
    <property type="match status" value="1"/>
</dbReference>
<accession>A0A8H7QLA4</accession>
<evidence type="ECO:0000313" key="3">
    <source>
        <dbReference type="EMBL" id="KAG2194170.1"/>
    </source>
</evidence>